<comment type="caution">
    <text evidence="2">The sequence shown here is derived from an EMBL/GenBank/DDBJ whole genome shotgun (WGS) entry which is preliminary data.</text>
</comment>
<evidence type="ECO:0000313" key="4">
    <source>
        <dbReference type="Proteomes" id="UP000306740"/>
    </source>
</evidence>
<organism evidence="2 4">
    <name type="scientific">Mumia zhuanghuii</name>
    <dbReference type="NCBI Taxonomy" id="2585211"/>
    <lineage>
        <taxon>Bacteria</taxon>
        <taxon>Bacillati</taxon>
        <taxon>Actinomycetota</taxon>
        <taxon>Actinomycetes</taxon>
        <taxon>Propionibacteriales</taxon>
        <taxon>Nocardioidaceae</taxon>
        <taxon>Mumia</taxon>
    </lineage>
</organism>
<keyword evidence="1" id="KW-0812">Transmembrane</keyword>
<evidence type="ECO:0000313" key="2">
    <source>
        <dbReference type="EMBL" id="TNC41738.1"/>
    </source>
</evidence>
<evidence type="ECO:0000313" key="3">
    <source>
        <dbReference type="EMBL" id="TNC45990.1"/>
    </source>
</evidence>
<dbReference type="EMBL" id="VDFR01000063">
    <property type="protein sequence ID" value="TNC45990.1"/>
    <property type="molecule type" value="Genomic_DNA"/>
</dbReference>
<accession>A0A5C4MGK9</accession>
<dbReference type="AlphaFoldDB" id="A0A5C4MGK9"/>
<keyword evidence="1" id="KW-1133">Transmembrane helix</keyword>
<dbReference type="EMBL" id="VDFR01000104">
    <property type="protein sequence ID" value="TNC41738.1"/>
    <property type="molecule type" value="Genomic_DNA"/>
</dbReference>
<protein>
    <submittedName>
        <fullName evidence="2">DUF1049 domain-containing protein</fullName>
    </submittedName>
</protein>
<gene>
    <name evidence="3" type="ORF">FHE65_14120</name>
    <name evidence="2" type="ORF">FHE65_22145</name>
</gene>
<evidence type="ECO:0000256" key="1">
    <source>
        <dbReference type="SAM" id="Phobius"/>
    </source>
</evidence>
<name>A0A5C4MGK9_9ACTN</name>
<keyword evidence="1" id="KW-0472">Membrane</keyword>
<dbReference type="Proteomes" id="UP000306740">
    <property type="component" value="Unassembled WGS sequence"/>
</dbReference>
<sequence length="65" mass="7516">MLAFVRHHWLPLVLLVVAVVFVLQNRGDTTITFVFLEWTSPLWFTLALVLVVGMAIGWALRRRKP</sequence>
<proteinExistence type="predicted"/>
<reference evidence="2 4" key="1">
    <citation type="submission" date="2019-05" db="EMBL/GenBank/DDBJ databases">
        <title>Mumia sp. nov., isolated from the intestinal contents of plateau pika (Ochotona curzoniae) in the Qinghai-Tibet plateau of China.</title>
        <authorList>
            <person name="Tian Z."/>
        </authorList>
    </citation>
    <scope>NUCLEOTIDE SEQUENCE [LARGE SCALE GENOMIC DNA]</scope>
    <source>
        <strain evidence="4">527</strain>
        <strain evidence="2">Z527</strain>
    </source>
</reference>
<feature type="transmembrane region" description="Helical" evidence="1">
    <location>
        <begin position="43"/>
        <end position="60"/>
    </location>
</feature>